<dbReference type="InterPro" id="IPR003598">
    <property type="entry name" value="Ig_sub2"/>
</dbReference>
<evidence type="ECO:0000256" key="2">
    <source>
        <dbReference type="ARBA" id="ARBA00023319"/>
    </source>
</evidence>
<gene>
    <name evidence="6" type="ORF">J4Q44_G00226290</name>
</gene>
<dbReference type="InterPro" id="IPR003961">
    <property type="entry name" value="FN3_dom"/>
</dbReference>
<feature type="chain" id="PRO_5042979437" evidence="3">
    <location>
        <begin position="18"/>
        <end position="332"/>
    </location>
</feature>
<evidence type="ECO:0000313" key="7">
    <source>
        <dbReference type="Proteomes" id="UP001356427"/>
    </source>
</evidence>
<dbReference type="Pfam" id="PF00041">
    <property type="entry name" value="fn3"/>
    <property type="match status" value="1"/>
</dbReference>
<dbReference type="SMART" id="SM00409">
    <property type="entry name" value="IG"/>
    <property type="match status" value="2"/>
</dbReference>
<dbReference type="CDD" id="cd00063">
    <property type="entry name" value="FN3"/>
    <property type="match status" value="1"/>
</dbReference>
<dbReference type="SMART" id="SM00408">
    <property type="entry name" value="IGc2"/>
    <property type="match status" value="1"/>
</dbReference>
<feature type="signal peptide" evidence="3">
    <location>
        <begin position="1"/>
        <end position="17"/>
    </location>
</feature>
<dbReference type="SUPFAM" id="SSF49265">
    <property type="entry name" value="Fibronectin type III"/>
    <property type="match status" value="1"/>
</dbReference>
<evidence type="ECO:0000313" key="6">
    <source>
        <dbReference type="EMBL" id="KAK6307481.1"/>
    </source>
</evidence>
<dbReference type="InterPro" id="IPR013783">
    <property type="entry name" value="Ig-like_fold"/>
</dbReference>
<organism evidence="6 7">
    <name type="scientific">Coregonus suidteri</name>
    <dbReference type="NCBI Taxonomy" id="861788"/>
    <lineage>
        <taxon>Eukaryota</taxon>
        <taxon>Metazoa</taxon>
        <taxon>Chordata</taxon>
        <taxon>Craniata</taxon>
        <taxon>Vertebrata</taxon>
        <taxon>Euteleostomi</taxon>
        <taxon>Actinopterygii</taxon>
        <taxon>Neopterygii</taxon>
        <taxon>Teleostei</taxon>
        <taxon>Protacanthopterygii</taxon>
        <taxon>Salmoniformes</taxon>
        <taxon>Salmonidae</taxon>
        <taxon>Coregoninae</taxon>
        <taxon>Coregonus</taxon>
    </lineage>
</organism>
<comment type="caution">
    <text evidence="6">The sequence shown here is derived from an EMBL/GenBank/DDBJ whole genome shotgun (WGS) entry which is preliminary data.</text>
</comment>
<dbReference type="InterPro" id="IPR036116">
    <property type="entry name" value="FN3_sf"/>
</dbReference>
<protein>
    <submittedName>
        <fullName evidence="6">Uncharacterized protein</fullName>
    </submittedName>
</protein>
<keyword evidence="3" id="KW-0732">Signal</keyword>
<evidence type="ECO:0000259" key="5">
    <source>
        <dbReference type="PROSITE" id="PS50853"/>
    </source>
</evidence>
<feature type="domain" description="Ig-like" evidence="4">
    <location>
        <begin position="21"/>
        <end position="105"/>
    </location>
</feature>
<accession>A0AAN8LPA8</accession>
<name>A0AAN8LPA8_9TELE</name>
<dbReference type="PANTHER" id="PTHR13817:SF73">
    <property type="entry name" value="FIBRONECTIN TYPE-III DOMAIN-CONTAINING PROTEIN"/>
    <property type="match status" value="1"/>
</dbReference>
<sequence length="332" mass="36740">MTIYLWIILFLAQSSRAIHGLLFTKNPTNLTVTQGNMARLGCSIEGLSEPEIVWMKDGEKLYSTDQMYITVEQHHWETFHSVKSVQQQDAGKYWCEVEFHGLTISSEPAWITVEGVPHFILEPQDVATFPGVPFNLTCAAVGPPDPVEVVWWLGGVRKVDVTSSPSVLHVNGVNNSIKFYCEAKNARGISVSRTGTVHIKVLPAAPKGVQVVHVVENNVTLAWSPGFTGHSDPSVCTIQMSKNSGRKVELPDQRVKVPPFQQILSGLNCYSNYSVRVCCDNEVGTSPFSGWLEFQTPEAVPSAAPRNLTFELTEQQLSLNWATLEDEELQGN</sequence>
<dbReference type="SUPFAM" id="SSF48726">
    <property type="entry name" value="Immunoglobulin"/>
    <property type="match status" value="2"/>
</dbReference>
<dbReference type="InterPro" id="IPR007110">
    <property type="entry name" value="Ig-like_dom"/>
</dbReference>
<feature type="domain" description="Ig-like" evidence="4">
    <location>
        <begin position="117"/>
        <end position="192"/>
    </location>
</feature>
<dbReference type="EMBL" id="JAGTTL010000020">
    <property type="protein sequence ID" value="KAK6307481.1"/>
    <property type="molecule type" value="Genomic_DNA"/>
</dbReference>
<feature type="domain" description="Fibronectin type-III" evidence="5">
    <location>
        <begin position="205"/>
        <end position="299"/>
    </location>
</feature>
<reference evidence="6 7" key="1">
    <citation type="submission" date="2021-04" db="EMBL/GenBank/DDBJ databases">
        <authorList>
            <person name="De Guttry C."/>
            <person name="Zahm M."/>
            <person name="Klopp C."/>
            <person name="Cabau C."/>
            <person name="Louis A."/>
            <person name="Berthelot C."/>
            <person name="Parey E."/>
            <person name="Roest Crollius H."/>
            <person name="Montfort J."/>
            <person name="Robinson-Rechavi M."/>
            <person name="Bucao C."/>
            <person name="Bouchez O."/>
            <person name="Gislard M."/>
            <person name="Lluch J."/>
            <person name="Milhes M."/>
            <person name="Lampietro C."/>
            <person name="Lopez Roques C."/>
            <person name="Donnadieu C."/>
            <person name="Braasch I."/>
            <person name="Desvignes T."/>
            <person name="Postlethwait J."/>
            <person name="Bobe J."/>
            <person name="Wedekind C."/>
            <person name="Guiguen Y."/>
        </authorList>
    </citation>
    <scope>NUCLEOTIDE SEQUENCE [LARGE SCALE GENOMIC DNA]</scope>
    <source>
        <strain evidence="6">Cs_M1</strain>
        <tissue evidence="6">Blood</tissue>
    </source>
</reference>
<dbReference type="InterPro" id="IPR003599">
    <property type="entry name" value="Ig_sub"/>
</dbReference>
<proteinExistence type="predicted"/>
<evidence type="ECO:0000259" key="4">
    <source>
        <dbReference type="PROSITE" id="PS50835"/>
    </source>
</evidence>
<keyword evidence="1" id="KW-0677">Repeat</keyword>
<dbReference type="PROSITE" id="PS50853">
    <property type="entry name" value="FN3"/>
    <property type="match status" value="1"/>
</dbReference>
<evidence type="ECO:0000256" key="3">
    <source>
        <dbReference type="SAM" id="SignalP"/>
    </source>
</evidence>
<dbReference type="Proteomes" id="UP001356427">
    <property type="component" value="Unassembled WGS sequence"/>
</dbReference>
<evidence type="ECO:0000256" key="1">
    <source>
        <dbReference type="ARBA" id="ARBA00022737"/>
    </source>
</evidence>
<dbReference type="FunFam" id="2.60.40.10:FF:000484">
    <property type="entry name" value="Tyrosine-protein kinase receptor TYRO3"/>
    <property type="match status" value="1"/>
</dbReference>
<dbReference type="AlphaFoldDB" id="A0AAN8LPA8"/>
<dbReference type="InterPro" id="IPR050964">
    <property type="entry name" value="Striated_Muscle_Regulatory"/>
</dbReference>
<dbReference type="SMART" id="SM00060">
    <property type="entry name" value="FN3"/>
    <property type="match status" value="1"/>
</dbReference>
<dbReference type="PANTHER" id="PTHR13817">
    <property type="entry name" value="TITIN"/>
    <property type="match status" value="1"/>
</dbReference>
<dbReference type="PROSITE" id="PS50835">
    <property type="entry name" value="IG_LIKE"/>
    <property type="match status" value="2"/>
</dbReference>
<dbReference type="InterPro" id="IPR013098">
    <property type="entry name" value="Ig_I-set"/>
</dbReference>
<dbReference type="FunFam" id="2.60.40.10:FF:000296">
    <property type="entry name" value="Tyrosine-protein kinase receptor TYRO3"/>
    <property type="match status" value="1"/>
</dbReference>
<keyword evidence="7" id="KW-1185">Reference proteome</keyword>
<dbReference type="Gene3D" id="2.60.40.10">
    <property type="entry name" value="Immunoglobulins"/>
    <property type="match status" value="3"/>
</dbReference>
<dbReference type="InterPro" id="IPR036179">
    <property type="entry name" value="Ig-like_dom_sf"/>
</dbReference>
<dbReference type="Pfam" id="PF07679">
    <property type="entry name" value="I-set"/>
    <property type="match status" value="1"/>
</dbReference>
<keyword evidence="2" id="KW-0393">Immunoglobulin domain</keyword>